<dbReference type="EMBL" id="NPDT01000006">
    <property type="protein sequence ID" value="PJZ65124.1"/>
    <property type="molecule type" value="Genomic_DNA"/>
</dbReference>
<reference evidence="1 2" key="1">
    <citation type="submission" date="2017-07" db="EMBL/GenBank/DDBJ databases">
        <title>Leptospira spp. isolated from tropical soils.</title>
        <authorList>
            <person name="Thibeaux R."/>
            <person name="Iraola G."/>
            <person name="Ferres I."/>
            <person name="Bierque E."/>
            <person name="Girault D."/>
            <person name="Soupe-Gilbert M.-E."/>
            <person name="Picardeau M."/>
            <person name="Goarant C."/>
        </authorList>
    </citation>
    <scope>NUCLEOTIDE SEQUENCE [LARGE SCALE GENOMIC DNA]</scope>
    <source>
        <strain evidence="1 2">FH2-C-A2</strain>
    </source>
</reference>
<comment type="caution">
    <text evidence="1">The sequence shown here is derived from an EMBL/GenBank/DDBJ whole genome shotgun (WGS) entry which is preliminary data.</text>
</comment>
<organism evidence="1 2">
    <name type="scientific">Leptospira wolffii</name>
    <dbReference type="NCBI Taxonomy" id="409998"/>
    <lineage>
        <taxon>Bacteria</taxon>
        <taxon>Pseudomonadati</taxon>
        <taxon>Spirochaetota</taxon>
        <taxon>Spirochaetia</taxon>
        <taxon>Leptospirales</taxon>
        <taxon>Leptospiraceae</taxon>
        <taxon>Leptospira</taxon>
    </lineage>
</organism>
<evidence type="ECO:0000313" key="2">
    <source>
        <dbReference type="Proteomes" id="UP000231912"/>
    </source>
</evidence>
<proteinExistence type="predicted"/>
<evidence type="ECO:0008006" key="3">
    <source>
        <dbReference type="Google" id="ProtNLM"/>
    </source>
</evidence>
<evidence type="ECO:0000313" key="1">
    <source>
        <dbReference type="EMBL" id="PJZ65124.1"/>
    </source>
</evidence>
<sequence length="228" mass="25936">MRFIRKGKTFLRKIGFFAFTAFAIFLLLKCGGYPQAFLVDSKPVSSERVSKLSFFPKLKIEYACGRSFHDSGFPDSPFLHSNSKGCQDFARGGDKDPFFEELLRSFTDAGWVRGENLFVERDYDLLLKINLDEQILYRGTFASILNIATLGFAPAVDRYRFVLSYEILDKKGNQVGKFSNSKSVNVYWSSVFLFASPFLELPGPEFEQAVKILGEDSILKGKESGFWR</sequence>
<gene>
    <name evidence="1" type="ORF">CH371_14460</name>
</gene>
<protein>
    <recommendedName>
        <fullName evidence="3">Lipoprotein</fullName>
    </recommendedName>
</protein>
<dbReference type="Proteomes" id="UP000231912">
    <property type="component" value="Unassembled WGS sequence"/>
</dbReference>
<accession>A0A2M9Z9R8</accession>
<dbReference type="AlphaFoldDB" id="A0A2M9Z9R8"/>
<name>A0A2M9Z9R8_9LEPT</name>